<dbReference type="InterPro" id="IPR029044">
    <property type="entry name" value="Nucleotide-diphossugar_trans"/>
</dbReference>
<dbReference type="GO" id="GO:0016020">
    <property type="term" value="C:membrane"/>
    <property type="evidence" value="ECO:0007669"/>
    <property type="project" value="UniProtKB-SubCell"/>
</dbReference>
<feature type="transmembrane region" description="Helical" evidence="5">
    <location>
        <begin position="293"/>
        <end position="312"/>
    </location>
</feature>
<gene>
    <name evidence="8" type="ORF">CYJ28_06420</name>
</gene>
<proteinExistence type="predicted"/>
<organism evidence="8 9">
    <name type="scientific">Aerococcus sanguinicola</name>
    <dbReference type="NCBI Taxonomy" id="119206"/>
    <lineage>
        <taxon>Bacteria</taxon>
        <taxon>Bacillati</taxon>
        <taxon>Bacillota</taxon>
        <taxon>Bacilli</taxon>
        <taxon>Lactobacillales</taxon>
        <taxon>Aerococcaceae</taxon>
        <taxon>Aerococcus</taxon>
    </lineage>
</organism>
<dbReference type="Gene3D" id="3.90.550.10">
    <property type="entry name" value="Spore Coat Polysaccharide Biosynthesis Protein SpsA, Chain A"/>
    <property type="match status" value="1"/>
</dbReference>
<evidence type="ECO:0000259" key="6">
    <source>
        <dbReference type="Pfam" id="PF00535"/>
    </source>
</evidence>
<evidence type="ECO:0000313" key="9">
    <source>
        <dbReference type="Proteomes" id="UP000234239"/>
    </source>
</evidence>
<keyword evidence="2 5" id="KW-0812">Transmembrane</keyword>
<keyword evidence="3 5" id="KW-1133">Transmembrane helix</keyword>
<feature type="transmembrane region" description="Helical" evidence="5">
    <location>
        <begin position="229"/>
        <end position="254"/>
    </location>
</feature>
<dbReference type="Pfam" id="PF04138">
    <property type="entry name" value="GtrA_DPMS_TM"/>
    <property type="match status" value="1"/>
</dbReference>
<dbReference type="GeneID" id="92902971"/>
<dbReference type="Proteomes" id="UP000234239">
    <property type="component" value="Unassembled WGS sequence"/>
</dbReference>
<accession>A0A2I1MN17</accession>
<feature type="domain" description="GtrA/DPMS transmembrane" evidence="7">
    <location>
        <begin position="231"/>
        <end position="348"/>
    </location>
</feature>
<dbReference type="GO" id="GO:0000271">
    <property type="term" value="P:polysaccharide biosynthetic process"/>
    <property type="evidence" value="ECO:0007669"/>
    <property type="project" value="InterPro"/>
</dbReference>
<keyword evidence="8" id="KW-0808">Transferase</keyword>
<evidence type="ECO:0000256" key="2">
    <source>
        <dbReference type="ARBA" id="ARBA00022692"/>
    </source>
</evidence>
<feature type="transmembrane region" description="Helical" evidence="5">
    <location>
        <begin position="318"/>
        <end position="338"/>
    </location>
</feature>
<evidence type="ECO:0000256" key="5">
    <source>
        <dbReference type="SAM" id="Phobius"/>
    </source>
</evidence>
<name>A0A2I1MN17_9LACT</name>
<dbReference type="EMBL" id="PKGY01000003">
    <property type="protein sequence ID" value="PKZ21540.1"/>
    <property type="molecule type" value="Genomic_DNA"/>
</dbReference>
<dbReference type="Pfam" id="PF00535">
    <property type="entry name" value="Glycos_transf_2"/>
    <property type="match status" value="1"/>
</dbReference>
<dbReference type="PANTHER" id="PTHR10859:SF114">
    <property type="entry name" value="DOLICHOL-PHOSPHATE MANNOSYLTRANSFERASE"/>
    <property type="match status" value="1"/>
</dbReference>
<evidence type="ECO:0000256" key="1">
    <source>
        <dbReference type="ARBA" id="ARBA00004141"/>
    </source>
</evidence>
<dbReference type="RefSeq" id="WP_070486103.1">
    <property type="nucleotide sequence ID" value="NZ_CAJHKM010000004.1"/>
</dbReference>
<comment type="subcellular location">
    <subcellularLocation>
        <location evidence="1">Membrane</location>
        <topology evidence="1">Multi-pass membrane protein</topology>
    </subcellularLocation>
</comment>
<dbReference type="PANTHER" id="PTHR10859">
    <property type="entry name" value="GLYCOSYL TRANSFERASE"/>
    <property type="match status" value="1"/>
</dbReference>
<comment type="caution">
    <text evidence="8">The sequence shown here is derived from an EMBL/GenBank/DDBJ whole genome shotgun (WGS) entry which is preliminary data.</text>
</comment>
<dbReference type="GO" id="GO:0016740">
    <property type="term" value="F:transferase activity"/>
    <property type="evidence" value="ECO:0007669"/>
    <property type="project" value="UniProtKB-KW"/>
</dbReference>
<evidence type="ECO:0000256" key="4">
    <source>
        <dbReference type="ARBA" id="ARBA00023136"/>
    </source>
</evidence>
<keyword evidence="4 5" id="KW-0472">Membrane</keyword>
<evidence type="ECO:0000313" key="8">
    <source>
        <dbReference type="EMBL" id="PKZ21540.1"/>
    </source>
</evidence>
<dbReference type="CDD" id="cd04179">
    <property type="entry name" value="DPM_DPG-synthase_like"/>
    <property type="match status" value="1"/>
</dbReference>
<evidence type="ECO:0000256" key="3">
    <source>
        <dbReference type="ARBA" id="ARBA00022989"/>
    </source>
</evidence>
<dbReference type="SUPFAM" id="SSF53448">
    <property type="entry name" value="Nucleotide-diphospho-sugar transferases"/>
    <property type="match status" value="1"/>
</dbReference>
<feature type="domain" description="Glycosyltransferase 2-like" evidence="6">
    <location>
        <begin position="9"/>
        <end position="157"/>
    </location>
</feature>
<protein>
    <submittedName>
        <fullName evidence="8">Glycosyl transferase</fullName>
    </submittedName>
</protein>
<dbReference type="GO" id="GO:0006487">
    <property type="term" value="P:protein N-linked glycosylation"/>
    <property type="evidence" value="ECO:0007669"/>
    <property type="project" value="TreeGrafter"/>
</dbReference>
<sequence>MVNAHEQAIIIPSLDPDQRLLDLVTNIRQGHDSQLFIVIVNDGSDATYDIYFDQLKDYPRLKVLKHEQNYGKGRALKTAFRYLLDEQSQISSAVTIDSDGQHTFEDMMACLEEAQKHPEAFIFGARHFGEDVPLRSKFGNIMTRKLLRFLTGMNLEDTQTGLRVIPSQYFEPLLDVEGDRFEYEMNMILFAKKHQITIIEVGISTIYLDDNASSHFKVLRDSFAIYSVFLKYIAASLVSFVIDLACFALCLTVIGHQDFTAITTATVIARCISALANYLMNRLVVFRANSRQSLLKYGLLVIVQMLSSSLLVTTFNDWLPALPATLIKVFVDSFLFILNYHIQKHFIFPAKEDVNGL</sequence>
<dbReference type="AlphaFoldDB" id="A0A2I1MN17"/>
<dbReference type="InterPro" id="IPR001173">
    <property type="entry name" value="Glyco_trans_2-like"/>
</dbReference>
<reference evidence="8 9" key="1">
    <citation type="submission" date="2017-12" db="EMBL/GenBank/DDBJ databases">
        <title>Phylogenetic diversity of female urinary microbiome.</title>
        <authorList>
            <person name="Thomas-White K."/>
            <person name="Wolfe A.J."/>
        </authorList>
    </citation>
    <scope>NUCLEOTIDE SEQUENCE [LARGE SCALE GENOMIC DNA]</scope>
    <source>
        <strain evidence="8 9">UMB0139</strain>
    </source>
</reference>
<feature type="transmembrane region" description="Helical" evidence="5">
    <location>
        <begin position="260"/>
        <end position="281"/>
    </location>
</feature>
<evidence type="ECO:0000259" key="7">
    <source>
        <dbReference type="Pfam" id="PF04138"/>
    </source>
</evidence>
<dbReference type="OrthoDB" id="9810303at2"/>
<dbReference type="InterPro" id="IPR007267">
    <property type="entry name" value="GtrA_DPMS_TM"/>
</dbReference>